<keyword evidence="1" id="KW-0472">Membrane</keyword>
<name>A0A147I9F4_9SPHN</name>
<dbReference type="PANTHER" id="PTHR34219">
    <property type="entry name" value="IRON-REGULATED INNER MEMBRANE PROTEIN-RELATED"/>
    <property type="match status" value="1"/>
</dbReference>
<organism evidence="2 3">
    <name type="scientific">Sphingomonas endophytica</name>
    <dbReference type="NCBI Taxonomy" id="869719"/>
    <lineage>
        <taxon>Bacteria</taxon>
        <taxon>Pseudomonadati</taxon>
        <taxon>Pseudomonadota</taxon>
        <taxon>Alphaproteobacteria</taxon>
        <taxon>Sphingomonadales</taxon>
        <taxon>Sphingomonadaceae</taxon>
        <taxon>Sphingomonas</taxon>
    </lineage>
</organism>
<dbReference type="Pfam" id="PF03929">
    <property type="entry name" value="PepSY_TM"/>
    <property type="match status" value="1"/>
</dbReference>
<feature type="transmembrane region" description="Helical" evidence="1">
    <location>
        <begin position="469"/>
        <end position="493"/>
    </location>
</feature>
<sequence length="510" mass="55205">MAWIHGWLGLLAGWILFAMFVTGTTSYFRPEITRWMQPELPPNRTAPAQAAQSAVGQLLRTNAGDEQWFITLPDDRDVVTEVFAVPKPDATPAPGQRRRRAPEIVLDPATGAPVHARDTLGGEHLYRFHFQLQLPHPWGRWLAGVCAMFMLGAIISGVVTHKRIFADFFTLRWNKGQRSWLDAHNVSAVLALPYHAVITYTGLMTLVLMYLPYPLAVNYKDPSRFMREAYSMPAETPASGRPAPLVAIAPLVRDAEARLGGAASRMIIRHPGDAAATVAIGSGSDSSLSARARTVVYSGATGAILQQPIEAGPGVSTVGVMLGLHMARFAAPGLRWVLFLLGLTGCAMVGTGLLLWTAARRRPNAAPFFGLRLVERLNIATIAGLPIAIAAYFLANRLIAAGAEGRADAEVATMFYAWGAVALLQLARPARQAWRASFALGALLFAGIPVVNALTTTRGLWSSVRTGDWLFVSFDLSMLTTALVLAVAAWRAGRPRVTKAPRRAREALHV</sequence>
<feature type="transmembrane region" description="Helical" evidence="1">
    <location>
        <begin position="438"/>
        <end position="457"/>
    </location>
</feature>
<dbReference type="AlphaFoldDB" id="A0A147I9F4"/>
<evidence type="ECO:0008006" key="4">
    <source>
        <dbReference type="Google" id="ProtNLM"/>
    </source>
</evidence>
<dbReference type="InterPro" id="IPR005625">
    <property type="entry name" value="PepSY-ass_TM"/>
</dbReference>
<feature type="transmembrane region" description="Helical" evidence="1">
    <location>
        <begin position="6"/>
        <end position="28"/>
    </location>
</feature>
<dbReference type="PANTHER" id="PTHR34219:SF4">
    <property type="entry name" value="PEPSY DOMAIN-CONTAINING PROTEIN"/>
    <property type="match status" value="1"/>
</dbReference>
<proteinExistence type="predicted"/>
<keyword evidence="1" id="KW-0812">Transmembrane</keyword>
<feature type="transmembrane region" description="Helical" evidence="1">
    <location>
        <begin position="377"/>
        <end position="395"/>
    </location>
</feature>
<dbReference type="Proteomes" id="UP000074310">
    <property type="component" value="Unassembled WGS sequence"/>
</dbReference>
<dbReference type="PATRIC" id="fig|869719.3.peg.1992"/>
<feature type="transmembrane region" description="Helical" evidence="1">
    <location>
        <begin position="336"/>
        <end position="356"/>
    </location>
</feature>
<dbReference type="EMBL" id="LDTB01000004">
    <property type="protein sequence ID" value="KTT76174.1"/>
    <property type="molecule type" value="Genomic_DNA"/>
</dbReference>
<dbReference type="OrthoDB" id="9776609at2"/>
<evidence type="ECO:0000313" key="2">
    <source>
        <dbReference type="EMBL" id="KTT76174.1"/>
    </source>
</evidence>
<comment type="caution">
    <text evidence="2">The sequence shown here is derived from an EMBL/GenBank/DDBJ whole genome shotgun (WGS) entry which is preliminary data.</text>
</comment>
<reference evidence="2 3" key="1">
    <citation type="journal article" date="2016" name="Front. Microbiol.">
        <title>Genomic Resource of Rice Seed Associated Bacteria.</title>
        <authorList>
            <person name="Midha S."/>
            <person name="Bansal K."/>
            <person name="Sharma S."/>
            <person name="Kumar N."/>
            <person name="Patil P.P."/>
            <person name="Chaudhry V."/>
            <person name="Patil P.B."/>
        </authorList>
    </citation>
    <scope>NUCLEOTIDE SEQUENCE [LARGE SCALE GENOMIC DNA]</scope>
    <source>
        <strain evidence="2 3">NS334</strain>
    </source>
</reference>
<feature type="transmembrane region" description="Helical" evidence="1">
    <location>
        <begin position="197"/>
        <end position="217"/>
    </location>
</feature>
<evidence type="ECO:0000313" key="3">
    <source>
        <dbReference type="Proteomes" id="UP000074310"/>
    </source>
</evidence>
<keyword evidence="3" id="KW-1185">Reference proteome</keyword>
<gene>
    <name evidence="2" type="ORF">NS334_01605</name>
</gene>
<feature type="transmembrane region" description="Helical" evidence="1">
    <location>
        <begin position="141"/>
        <end position="159"/>
    </location>
</feature>
<protein>
    <recommendedName>
        <fullName evidence="4">Peptidase</fullName>
    </recommendedName>
</protein>
<evidence type="ECO:0000256" key="1">
    <source>
        <dbReference type="SAM" id="Phobius"/>
    </source>
</evidence>
<accession>A0A147I9F4</accession>
<keyword evidence="1" id="KW-1133">Transmembrane helix</keyword>